<name>A0A426RTV0_9SPHN</name>
<dbReference type="Gene3D" id="3.30.1230.10">
    <property type="entry name" value="YlxR-like"/>
    <property type="match status" value="1"/>
</dbReference>
<dbReference type="SUPFAM" id="SSF64376">
    <property type="entry name" value="YlxR-like"/>
    <property type="match status" value="1"/>
</dbReference>
<dbReference type="OrthoDB" id="9799836at2"/>
<comment type="caution">
    <text evidence="2">The sequence shown here is derived from an EMBL/GenBank/DDBJ whole genome shotgun (WGS) entry which is preliminary data.</text>
</comment>
<dbReference type="InterPro" id="IPR029064">
    <property type="entry name" value="Ribosomal_eL30-like_sf"/>
</dbReference>
<dbReference type="SUPFAM" id="SSF55315">
    <property type="entry name" value="L30e-like"/>
    <property type="match status" value="1"/>
</dbReference>
<protein>
    <submittedName>
        <fullName evidence="2">DUF448 domain-containing protein</fullName>
    </submittedName>
</protein>
<dbReference type="InterPro" id="IPR035931">
    <property type="entry name" value="YlxR-like_sf"/>
</dbReference>
<evidence type="ECO:0000313" key="3">
    <source>
        <dbReference type="Proteomes" id="UP000268553"/>
    </source>
</evidence>
<dbReference type="EMBL" id="RWJI01000001">
    <property type="protein sequence ID" value="RRQ52321.1"/>
    <property type="molecule type" value="Genomic_DNA"/>
</dbReference>
<dbReference type="PANTHER" id="PTHR34215:SF1">
    <property type="entry name" value="YLXR DOMAIN-CONTAINING PROTEIN"/>
    <property type="match status" value="1"/>
</dbReference>
<gene>
    <name evidence="2" type="ORF">D7D48_05540</name>
</gene>
<keyword evidence="3" id="KW-1185">Reference proteome</keyword>
<accession>A0A426RTV0</accession>
<proteinExistence type="predicted"/>
<evidence type="ECO:0000259" key="1">
    <source>
        <dbReference type="Pfam" id="PF04296"/>
    </source>
</evidence>
<dbReference type="Proteomes" id="UP000268553">
    <property type="component" value="Unassembled WGS sequence"/>
</dbReference>
<dbReference type="PANTHER" id="PTHR34215">
    <property type="entry name" value="BLL0784 PROTEIN"/>
    <property type="match status" value="1"/>
</dbReference>
<dbReference type="Gene3D" id="3.30.1330.30">
    <property type="match status" value="1"/>
</dbReference>
<dbReference type="InterPro" id="IPR007393">
    <property type="entry name" value="YlxR_dom"/>
</dbReference>
<dbReference type="AlphaFoldDB" id="A0A426RTV0"/>
<dbReference type="InterPro" id="IPR037465">
    <property type="entry name" value="YlxR"/>
</dbReference>
<feature type="domain" description="YlxR" evidence="1">
    <location>
        <begin position="32"/>
        <end position="98"/>
    </location>
</feature>
<organism evidence="2 3">
    <name type="scientific">Sphingorhabdus wooponensis</name>
    <dbReference type="NCBI Taxonomy" id="940136"/>
    <lineage>
        <taxon>Bacteria</taxon>
        <taxon>Pseudomonadati</taxon>
        <taxon>Pseudomonadota</taxon>
        <taxon>Alphaproteobacteria</taxon>
        <taxon>Sphingomonadales</taxon>
        <taxon>Sphingomonadaceae</taxon>
        <taxon>Sphingorhabdus</taxon>
    </lineage>
</organism>
<dbReference type="Pfam" id="PF04296">
    <property type="entry name" value="YlxR"/>
    <property type="match status" value="1"/>
</dbReference>
<sequence>MKSSWLLAHIGSKRRTRLQRTTLNENRHSPIRKCILSGEHGTRAQLIRLALGPDGSIAPDLFAKAPGRGAWIGVSGEELSKALAKGKLAGLLRRAFKTDKIEIIDDLTGRIDRGLEKAFLDRLGLEARAGHLILGAEKIDSASRSGQVKLLLHASDASADGSGKRDQAWRVGEDAEGTGKGGVKLPVDRDALSAALGRQNAVHVALINQKAAERVMHHLGRWLNFKGCSNAPFDSAALAADLRGNDADISAID</sequence>
<reference evidence="2 3" key="1">
    <citation type="submission" date="2018-12" db="EMBL/GenBank/DDBJ databases">
        <authorList>
            <person name="Kim S.-J."/>
            <person name="Jung G.-Y."/>
        </authorList>
    </citation>
    <scope>NUCLEOTIDE SEQUENCE [LARGE SCALE GENOMIC DNA]</scope>
    <source>
        <strain evidence="2 3">03SU3-P</strain>
    </source>
</reference>
<evidence type="ECO:0000313" key="2">
    <source>
        <dbReference type="EMBL" id="RRQ52321.1"/>
    </source>
</evidence>